<organism evidence="3 4">
    <name type="scientific">Thalassiosira oceanica</name>
    <name type="common">Marine diatom</name>
    <dbReference type="NCBI Taxonomy" id="159749"/>
    <lineage>
        <taxon>Eukaryota</taxon>
        <taxon>Sar</taxon>
        <taxon>Stramenopiles</taxon>
        <taxon>Ochrophyta</taxon>
        <taxon>Bacillariophyta</taxon>
        <taxon>Coscinodiscophyceae</taxon>
        <taxon>Thalassiosirophycidae</taxon>
        <taxon>Thalassiosirales</taxon>
        <taxon>Thalassiosiraceae</taxon>
        <taxon>Thalassiosira</taxon>
    </lineage>
</organism>
<feature type="transmembrane region" description="Helical" evidence="2">
    <location>
        <begin position="192"/>
        <end position="212"/>
    </location>
</feature>
<dbReference type="AlphaFoldDB" id="K0T0W3"/>
<keyword evidence="4" id="KW-1185">Reference proteome</keyword>
<accession>K0T0W3</accession>
<dbReference type="EMBL" id="AGNL01006132">
    <property type="protein sequence ID" value="EJK72248.1"/>
    <property type="molecule type" value="Genomic_DNA"/>
</dbReference>
<comment type="caution">
    <text evidence="3">The sequence shown here is derived from an EMBL/GenBank/DDBJ whole genome shotgun (WGS) entry which is preliminary data.</text>
</comment>
<gene>
    <name evidence="3" type="ORF">THAOC_06232</name>
</gene>
<keyword evidence="2" id="KW-0812">Transmembrane</keyword>
<keyword evidence="2" id="KW-1133">Transmembrane helix</keyword>
<feature type="compositionally biased region" description="Basic residues" evidence="1">
    <location>
        <begin position="91"/>
        <end position="105"/>
    </location>
</feature>
<protein>
    <submittedName>
        <fullName evidence="3">Uncharacterized protein</fullName>
    </submittedName>
</protein>
<evidence type="ECO:0000313" key="3">
    <source>
        <dbReference type="EMBL" id="EJK72248.1"/>
    </source>
</evidence>
<evidence type="ECO:0000313" key="4">
    <source>
        <dbReference type="Proteomes" id="UP000266841"/>
    </source>
</evidence>
<evidence type="ECO:0000256" key="1">
    <source>
        <dbReference type="SAM" id="MobiDB-lite"/>
    </source>
</evidence>
<proteinExistence type="predicted"/>
<feature type="transmembrane region" description="Helical" evidence="2">
    <location>
        <begin position="158"/>
        <end position="180"/>
    </location>
</feature>
<feature type="region of interest" description="Disordered" evidence="1">
    <location>
        <begin position="82"/>
        <end position="105"/>
    </location>
</feature>
<name>K0T0W3_THAOC</name>
<evidence type="ECO:0000256" key="2">
    <source>
        <dbReference type="SAM" id="Phobius"/>
    </source>
</evidence>
<feature type="compositionally biased region" description="Basic and acidic residues" evidence="1">
    <location>
        <begin position="374"/>
        <end position="384"/>
    </location>
</feature>
<reference evidence="3 4" key="1">
    <citation type="journal article" date="2012" name="Genome Biol.">
        <title>Genome and low-iron response of an oceanic diatom adapted to chronic iron limitation.</title>
        <authorList>
            <person name="Lommer M."/>
            <person name="Specht M."/>
            <person name="Roy A.S."/>
            <person name="Kraemer L."/>
            <person name="Andreson R."/>
            <person name="Gutowska M.A."/>
            <person name="Wolf J."/>
            <person name="Bergner S.V."/>
            <person name="Schilhabel M.B."/>
            <person name="Klostermeier U.C."/>
            <person name="Beiko R.G."/>
            <person name="Rosenstiel P."/>
            <person name="Hippler M."/>
            <person name="Laroche J."/>
        </authorList>
    </citation>
    <scope>NUCLEOTIDE SEQUENCE [LARGE SCALE GENOMIC DNA]</scope>
    <source>
        <strain evidence="3 4">CCMP1005</strain>
    </source>
</reference>
<sequence>AGGGASGGACLASALIIFRNGVRAQRLRHRAETGGDRRTLKPPHVDYVVVIAVRIIVICDSTHPGRRVGGLASASPAFASMSASRAAGPRRGTHKKVDRGHGCLRARCRQSPQSGRYGYSDTLSFDLKPHANKVGAGSSSPMKDVISAISPTLHPQRWFAINCMVLAWSAFLFVRVLAVVDRKEKAGVELHYLLYNIVVTGVWLVESVANFLDYKFFRRQGGSESIPLTDAEVSREGDKFDGKSTEECFLLIETAVATYFTFDSMSVVFDMTKKNIHRESKGMMLDSAINLVAYGYMIYRHHKSKKSKSSHQTGVDPNHRQIEELNAAIAELKQQNKVLLDLLEKERKKRREDSKEKKRRLRTLSEKLQQLKSESIHDSDGETF</sequence>
<feature type="non-terminal residue" evidence="3">
    <location>
        <position position="1"/>
    </location>
</feature>
<keyword evidence="2" id="KW-0472">Membrane</keyword>
<feature type="region of interest" description="Disordered" evidence="1">
    <location>
        <begin position="345"/>
        <end position="384"/>
    </location>
</feature>
<feature type="compositionally biased region" description="Basic and acidic residues" evidence="1">
    <location>
        <begin position="345"/>
        <end position="356"/>
    </location>
</feature>
<dbReference type="Proteomes" id="UP000266841">
    <property type="component" value="Unassembled WGS sequence"/>
</dbReference>